<evidence type="ECO:0000313" key="1">
    <source>
        <dbReference type="EMBL" id="TCO27998.1"/>
    </source>
</evidence>
<reference evidence="1 2" key="1">
    <citation type="journal article" date="2015" name="Stand. Genomic Sci.">
        <title>Genomic Encyclopedia of Bacterial and Archaeal Type Strains, Phase III: the genomes of soil and plant-associated and newly described type strains.</title>
        <authorList>
            <person name="Whitman W.B."/>
            <person name="Woyke T."/>
            <person name="Klenk H.P."/>
            <person name="Zhou Y."/>
            <person name="Lilburn T.G."/>
            <person name="Beck B.J."/>
            <person name="De Vos P."/>
            <person name="Vandamme P."/>
            <person name="Eisen J.A."/>
            <person name="Garrity G."/>
            <person name="Hugenholtz P."/>
            <person name="Kyrpides N.C."/>
        </authorList>
    </citation>
    <scope>NUCLEOTIDE SEQUENCE [LARGE SCALE GENOMIC DNA]</scope>
    <source>
        <strain evidence="1 2">VKM Ac-2538</strain>
    </source>
</reference>
<proteinExistence type="predicted"/>
<keyword evidence="2" id="KW-1185">Reference proteome</keyword>
<dbReference type="EMBL" id="SLWM01000003">
    <property type="protein sequence ID" value="TCO27998.1"/>
    <property type="molecule type" value="Genomic_DNA"/>
</dbReference>
<sequence length="147" mass="16079">MDPHLAGEAVRDGARAEVVWRERPWEIALLAEGFEVLDVPPEYGALLNQQLKATCPTAMAPVGRRWWFFLVPGSMEPERVARAGGVLHSASPAAGPRAAAGAGTAVGWVAAPGTVLESTGRIRWLVHPYLTRWQPYQRRDAVDQVFL</sequence>
<protein>
    <recommendedName>
        <fullName evidence="3">Bifunctional DNA primase/polymerase-like protein</fullName>
    </recommendedName>
</protein>
<organism evidence="1 2">
    <name type="scientific">Kribbella orskensis</name>
    <dbReference type="NCBI Taxonomy" id="2512216"/>
    <lineage>
        <taxon>Bacteria</taxon>
        <taxon>Bacillati</taxon>
        <taxon>Actinomycetota</taxon>
        <taxon>Actinomycetes</taxon>
        <taxon>Propionibacteriales</taxon>
        <taxon>Kribbellaceae</taxon>
        <taxon>Kribbella</taxon>
    </lineage>
</organism>
<dbReference type="Proteomes" id="UP000295818">
    <property type="component" value="Unassembled WGS sequence"/>
</dbReference>
<evidence type="ECO:0008006" key="3">
    <source>
        <dbReference type="Google" id="ProtNLM"/>
    </source>
</evidence>
<evidence type="ECO:0000313" key="2">
    <source>
        <dbReference type="Proteomes" id="UP000295818"/>
    </source>
</evidence>
<gene>
    <name evidence="1" type="ORF">EV644_103703</name>
</gene>
<accession>A0ABY2BRJ8</accession>
<comment type="caution">
    <text evidence="1">The sequence shown here is derived from an EMBL/GenBank/DDBJ whole genome shotgun (WGS) entry which is preliminary data.</text>
</comment>
<name>A0ABY2BRJ8_9ACTN</name>